<organism evidence="2 3">
    <name type="scientific">Coprinellus micaceus</name>
    <name type="common">Glistening ink-cap mushroom</name>
    <name type="synonym">Coprinus micaceus</name>
    <dbReference type="NCBI Taxonomy" id="71717"/>
    <lineage>
        <taxon>Eukaryota</taxon>
        <taxon>Fungi</taxon>
        <taxon>Dikarya</taxon>
        <taxon>Basidiomycota</taxon>
        <taxon>Agaricomycotina</taxon>
        <taxon>Agaricomycetes</taxon>
        <taxon>Agaricomycetidae</taxon>
        <taxon>Agaricales</taxon>
        <taxon>Agaricineae</taxon>
        <taxon>Psathyrellaceae</taxon>
        <taxon>Coprinellus</taxon>
    </lineage>
</organism>
<feature type="compositionally biased region" description="Polar residues" evidence="1">
    <location>
        <begin position="534"/>
        <end position="548"/>
    </location>
</feature>
<dbReference type="EMBL" id="QPFP01000041">
    <property type="protein sequence ID" value="TEB27304.1"/>
    <property type="molecule type" value="Genomic_DNA"/>
</dbReference>
<keyword evidence="3" id="KW-1185">Reference proteome</keyword>
<feature type="compositionally biased region" description="Polar residues" evidence="1">
    <location>
        <begin position="180"/>
        <end position="191"/>
    </location>
</feature>
<evidence type="ECO:0000313" key="2">
    <source>
        <dbReference type="EMBL" id="TEB27304.1"/>
    </source>
</evidence>
<sequence>MSWQHSNPLKVGDELSPRGCEVRKPPNFRRRHYPYDPADKGRRNKSDDAQDAWQYFSQNDNETYPPAFTTPNTTMEWDTAFYPPGGEGVVPSFDGVECQWMVPPHAEDPAFTQGGWDHPNAPPEISIPSQGNVDFTLPSISTGPVLPSKSVIPPRLYSCTTPWDPVVASIPFQARFPYDTPTNHPHAQSHVQLHGPEKENSSRYSRNYRAPSEPSGYSPQPGRAIYGPGQQATFPPPYTNTPQAPVAVEGSSSMGVIGDFDYAQQPQAPGSTNPNPNRVQYQYRGRAMVDVVDGKQVVSHGDRVDSSFVEVRDRSVKPRTVRQIGSWDQVQETSHLSREQCYPGPNTMVNLPPNGVRSSSFPDFNAQMGGTRGSSVHEGSESQRAQSVESFFFKQKQPSQPPPIIAPRLVSTTIIDTPLKKFLQGVNSRYEQSSAYPMLWPPSNIQAEPGDLFVNTDSVTSGSLSSPRRPEDASFHGMAPQSPIPSKGRPHRPGRPYPHADERRSPSQSHNRPPVFRYSPSLPTNRRVSPPKPSQMSQEESGSVAASHNRTDHNLGEEEEDLESHKDDLVNLQTDTPPGLGANLSRDYGPRRTPAPASSWSDSYADAHDGGSRTSFASDSDSNDEGHRNDIFNDILSVGGPPVPVVTAIPRPQIQQAQPNQRETVDESRIASIPATATAPKGPLEGWVHSPMRVNLPSGSLRSRHSYSDSGAICNGVDGEMGAMHHDQGPCYDNQVAFPESQYVTSVRGTGDPVLGHFRAQVVVIPRSCHGRGEEEEEDKQSVVGLWSGCRKAPKLIKPPKATVGVRDSTATLRLAEYDHHRDHFVAGLVGHWIGSSLGAFRRTWKHQQPKYQAGGVSSLVAVVVAAVVPFVALVGVASAHVLAHSPTRGLSPSCRGPALGPIPSFPSFCTLFLSLPIYYAITTAFHHTYKSLTRWCTVIARASGAKVSAGAKLRISALALTGGRTLAQYSRDHAVQIKRVARARRTTKTHGQPSSTGSFPHGGGRGHLGEGKHYAPNPVAQGHSRMGTKAGTDIHPNPVAQGDFHMGTKAGTDIHPNPVAQGDFHMGTKAGTDIHPNPVAQGDFRMGEEGSIGWRAVTKAVADAAFGGPHMFLVDEGVRNRVQSFEAASPPWRGGSFHRIKPAEKQAILVPGDAQAPAKLRSSTPHSSLQMTDNGNDHDNAPKDREAMIYSFPRVVGVAAQVYDYTPFLKGQARWLGFAVLATISSREERREFWQRYREIVAIWDDVPFLVDGEAWPVEQRRQLLTDYIEDVTRDRRMLGGGSSQKYDKNWRRFMSLKWHRRIKDEYIRKVNNPTTSPPIRVPEGESRKKVGQHSPNVERATGSPIQPMTD</sequence>
<feature type="compositionally biased region" description="Polar residues" evidence="1">
    <location>
        <begin position="1162"/>
        <end position="1175"/>
    </location>
</feature>
<feature type="region of interest" description="Disordered" evidence="1">
    <location>
        <begin position="984"/>
        <end position="1017"/>
    </location>
</feature>
<name>A0A4Y7T071_COPMI</name>
<proteinExistence type="predicted"/>
<feature type="region of interest" description="Disordered" evidence="1">
    <location>
        <begin position="179"/>
        <end position="219"/>
    </location>
</feature>
<feature type="region of interest" description="Disordered" evidence="1">
    <location>
        <begin position="1"/>
        <end position="53"/>
    </location>
</feature>
<feature type="compositionally biased region" description="Basic and acidic residues" evidence="1">
    <location>
        <begin position="33"/>
        <end position="48"/>
    </location>
</feature>
<evidence type="ECO:0000256" key="1">
    <source>
        <dbReference type="SAM" id="MobiDB-lite"/>
    </source>
</evidence>
<protein>
    <submittedName>
        <fullName evidence="2">Uncharacterized protein</fullName>
    </submittedName>
</protein>
<feature type="compositionally biased region" description="Basic and acidic residues" evidence="1">
    <location>
        <begin position="11"/>
        <end position="24"/>
    </location>
</feature>
<feature type="compositionally biased region" description="Polar residues" evidence="1">
    <location>
        <begin position="455"/>
        <end position="466"/>
    </location>
</feature>
<gene>
    <name evidence="2" type="ORF">FA13DRAFT_1712679</name>
</gene>
<feature type="region of interest" description="Disordered" evidence="1">
    <location>
        <begin position="450"/>
        <end position="634"/>
    </location>
</feature>
<accession>A0A4Y7T071</accession>
<feature type="region of interest" description="Disordered" evidence="1">
    <location>
        <begin position="1158"/>
        <end position="1181"/>
    </location>
</feature>
<dbReference type="Proteomes" id="UP000298030">
    <property type="component" value="Unassembled WGS sequence"/>
</dbReference>
<reference evidence="2 3" key="1">
    <citation type="journal article" date="2019" name="Nat. Ecol. Evol.">
        <title>Megaphylogeny resolves global patterns of mushroom evolution.</title>
        <authorList>
            <person name="Varga T."/>
            <person name="Krizsan K."/>
            <person name="Foldi C."/>
            <person name="Dima B."/>
            <person name="Sanchez-Garcia M."/>
            <person name="Sanchez-Ramirez S."/>
            <person name="Szollosi G.J."/>
            <person name="Szarkandi J.G."/>
            <person name="Papp V."/>
            <person name="Albert L."/>
            <person name="Andreopoulos W."/>
            <person name="Angelini C."/>
            <person name="Antonin V."/>
            <person name="Barry K.W."/>
            <person name="Bougher N.L."/>
            <person name="Buchanan P."/>
            <person name="Buyck B."/>
            <person name="Bense V."/>
            <person name="Catcheside P."/>
            <person name="Chovatia M."/>
            <person name="Cooper J."/>
            <person name="Damon W."/>
            <person name="Desjardin D."/>
            <person name="Finy P."/>
            <person name="Geml J."/>
            <person name="Haridas S."/>
            <person name="Hughes K."/>
            <person name="Justo A."/>
            <person name="Karasinski D."/>
            <person name="Kautmanova I."/>
            <person name="Kiss B."/>
            <person name="Kocsube S."/>
            <person name="Kotiranta H."/>
            <person name="LaButti K.M."/>
            <person name="Lechner B.E."/>
            <person name="Liimatainen K."/>
            <person name="Lipzen A."/>
            <person name="Lukacs Z."/>
            <person name="Mihaltcheva S."/>
            <person name="Morgado L.N."/>
            <person name="Niskanen T."/>
            <person name="Noordeloos M.E."/>
            <person name="Ohm R.A."/>
            <person name="Ortiz-Santana B."/>
            <person name="Ovrebo C."/>
            <person name="Racz N."/>
            <person name="Riley R."/>
            <person name="Savchenko A."/>
            <person name="Shiryaev A."/>
            <person name="Soop K."/>
            <person name="Spirin V."/>
            <person name="Szebenyi C."/>
            <person name="Tomsovsky M."/>
            <person name="Tulloss R.E."/>
            <person name="Uehling J."/>
            <person name="Grigoriev I.V."/>
            <person name="Vagvolgyi C."/>
            <person name="Papp T."/>
            <person name="Martin F.M."/>
            <person name="Miettinen O."/>
            <person name="Hibbett D.S."/>
            <person name="Nagy L.G."/>
        </authorList>
    </citation>
    <scope>NUCLEOTIDE SEQUENCE [LARGE SCALE GENOMIC DNA]</scope>
    <source>
        <strain evidence="2 3">FP101781</strain>
    </source>
</reference>
<feature type="region of interest" description="Disordered" evidence="1">
    <location>
        <begin position="1311"/>
        <end position="1352"/>
    </location>
</feature>
<evidence type="ECO:0000313" key="3">
    <source>
        <dbReference type="Proteomes" id="UP000298030"/>
    </source>
</evidence>
<comment type="caution">
    <text evidence="2">The sequence shown here is derived from an EMBL/GenBank/DDBJ whole genome shotgun (WGS) entry which is preliminary data.</text>
</comment>